<sequence length="973" mass="108147">METKFLGKRNIFYSPVVSDLKAVGKKNMEWDLNDWKWDGDLCTATRSGQLFPVEPDNRANNNGALDGGDEMMLGNERGKRELEKRRVIDIENGEVNDESGSLNLNLGGQVFPITQGGGDIDKWEVKSGKKSKIAGALTNCAVCQVEDCRADLSNAKDYHRRHKVCDVHSKATKALVGNVMQRFCQQCSRFHVLQEFDEGKRSCRRRLAGHNKRRRKTHPENAANGSSLNDERGSNYLLISLLRILSNIQSSSDQTKDQDLLPHLLRNLANLAGPINESDTSGLPPIATAEKDPPLAVGQCMKIPASGVRENRMLTNNAQDGVLQKESSFLLPRKGSNSTEANASDSAVGKAKPTTFDLNNVYDDSQDHVENLLDPVAPLCLYTDPHTSIATQNSGNSGSTSTQSPSTSSGEARSRTDRIVFKLFGKDPSEIPLALRKQILDWLSHSPSDIESYIRPGCIILTIYLRMDKSTWEELYCDLSSSLRRLVDSSTDSFWRTGWIYTRVRHRVAFLYNGQVVLDTLLPLNNHRSCRISSIKPIAVPVSEDVQFFVKGFNLSLSTGRLLCALEGKYLVQESCANVTGEADSLIEHDGMQSLRFPCIIPSFTGRGFIEVEDHGLSSSFFPFIVAEKDVCSEICTLERIIEASEVANGIEGDTDKLNARNQALDFIHEMGWLLHKTHLKFRLGESNVNMDLFPFRRFRWLIEFSVDHDWCAVVRKLLGILFGGNVDPGQHKSVVLALMDIGLLHRAVRRNCRSMVELLLRYHQDEFLNKSGSIHKQRDEDSYIFKPDAVGPGGLTPLHIAASLEGCENVLDALTEDPGLVGIVAWKGARDSTGLTPYDYACFRGHFTYIHLVQRKINTKAGTGHVVDIPSTLLDGSSIKHKAPSDAEKSAAAFEIERGVGRANEIQCRQCEQKLGYGRSSRSSLAIYRPAMLSMVAIAAVCVCVALLFKSSPKVLYVFQPFRWEQLKYGSS</sequence>
<feature type="compositionally biased region" description="Polar residues" evidence="10">
    <location>
        <begin position="335"/>
        <end position="345"/>
    </location>
</feature>
<keyword evidence="4" id="KW-0862">Zinc</keyword>
<accession>A0AAD2A1T3</accession>
<dbReference type="Gene3D" id="4.10.1100.10">
    <property type="entry name" value="Transcription factor, SBP-box domain"/>
    <property type="match status" value="1"/>
</dbReference>
<keyword evidence="3" id="KW-0863">Zinc-finger</keyword>
<evidence type="ECO:0000256" key="2">
    <source>
        <dbReference type="ARBA" id="ARBA00022723"/>
    </source>
</evidence>
<feature type="compositionally biased region" description="Low complexity" evidence="10">
    <location>
        <begin position="391"/>
        <end position="410"/>
    </location>
</feature>
<evidence type="ECO:0000256" key="8">
    <source>
        <dbReference type="ARBA" id="ARBA00023242"/>
    </source>
</evidence>
<dbReference type="GO" id="GO:0005634">
    <property type="term" value="C:nucleus"/>
    <property type="evidence" value="ECO:0007669"/>
    <property type="project" value="UniProtKB-SubCell"/>
</dbReference>
<keyword evidence="11" id="KW-0812">Transmembrane</keyword>
<dbReference type="SUPFAM" id="SSF103612">
    <property type="entry name" value="SBT domain"/>
    <property type="match status" value="1"/>
</dbReference>
<feature type="region of interest" description="Disordered" evidence="10">
    <location>
        <begin position="388"/>
        <end position="414"/>
    </location>
</feature>
<dbReference type="AlphaFoldDB" id="A0AAD2A1T3"/>
<keyword evidence="11" id="KW-1133">Transmembrane helix</keyword>
<reference evidence="13" key="1">
    <citation type="submission" date="2023-05" db="EMBL/GenBank/DDBJ databases">
        <authorList>
            <person name="Huff M."/>
        </authorList>
    </citation>
    <scope>NUCLEOTIDE SEQUENCE</scope>
</reference>
<protein>
    <recommendedName>
        <fullName evidence="12">SBP-type domain-containing protein</fullName>
    </recommendedName>
</protein>
<dbReference type="Proteomes" id="UP000834106">
    <property type="component" value="Chromosome 17"/>
</dbReference>
<evidence type="ECO:0000256" key="6">
    <source>
        <dbReference type="ARBA" id="ARBA00023125"/>
    </source>
</evidence>
<keyword evidence="2" id="KW-0479">Metal-binding</keyword>
<evidence type="ECO:0000259" key="12">
    <source>
        <dbReference type="Pfam" id="PF03110"/>
    </source>
</evidence>
<dbReference type="InterPro" id="IPR044817">
    <property type="entry name" value="SBP-like"/>
</dbReference>
<dbReference type="InterPro" id="IPR004333">
    <property type="entry name" value="SBP_dom"/>
</dbReference>
<evidence type="ECO:0000256" key="4">
    <source>
        <dbReference type="ARBA" id="ARBA00022833"/>
    </source>
</evidence>
<feature type="domain" description="SBP-type" evidence="12">
    <location>
        <begin position="143"/>
        <end position="216"/>
    </location>
</feature>
<keyword evidence="11" id="KW-0472">Membrane</keyword>
<keyword evidence="5" id="KW-0805">Transcription regulation</keyword>
<name>A0AAD2A1T3_9LAMI</name>
<evidence type="ECO:0000256" key="10">
    <source>
        <dbReference type="SAM" id="MobiDB-lite"/>
    </source>
</evidence>
<evidence type="ECO:0000256" key="1">
    <source>
        <dbReference type="ARBA" id="ARBA00004123"/>
    </source>
</evidence>
<keyword evidence="6" id="KW-0238">DNA-binding</keyword>
<keyword evidence="7" id="KW-0804">Transcription</keyword>
<comment type="subcellular location">
    <subcellularLocation>
        <location evidence="1">Nucleus</location>
    </subcellularLocation>
</comment>
<feature type="transmembrane region" description="Helical" evidence="11">
    <location>
        <begin position="928"/>
        <end position="950"/>
    </location>
</feature>
<comment type="function">
    <text evidence="9">Probable transcriptional factor. Binds to the promoter of the SQUAMOSA gene.</text>
</comment>
<dbReference type="FunFam" id="4.10.1100.10:FF:000001">
    <property type="entry name" value="Squamosa promoter-binding-like protein 14"/>
    <property type="match status" value="1"/>
</dbReference>
<organism evidence="13 14">
    <name type="scientific">Fraxinus pennsylvanica</name>
    <dbReference type="NCBI Taxonomy" id="56036"/>
    <lineage>
        <taxon>Eukaryota</taxon>
        <taxon>Viridiplantae</taxon>
        <taxon>Streptophyta</taxon>
        <taxon>Embryophyta</taxon>
        <taxon>Tracheophyta</taxon>
        <taxon>Spermatophyta</taxon>
        <taxon>Magnoliopsida</taxon>
        <taxon>eudicotyledons</taxon>
        <taxon>Gunneridae</taxon>
        <taxon>Pentapetalae</taxon>
        <taxon>asterids</taxon>
        <taxon>lamiids</taxon>
        <taxon>Lamiales</taxon>
        <taxon>Oleaceae</taxon>
        <taxon>Oleeae</taxon>
        <taxon>Fraxinus</taxon>
    </lineage>
</organism>
<feature type="region of interest" description="Disordered" evidence="10">
    <location>
        <begin position="325"/>
        <end position="353"/>
    </location>
</feature>
<keyword evidence="8" id="KW-0539">Nucleus</keyword>
<feature type="region of interest" description="Disordered" evidence="10">
    <location>
        <begin position="53"/>
        <end position="72"/>
    </location>
</feature>
<gene>
    <name evidence="13" type="ORF">FPE_LOCUS27131</name>
</gene>
<feature type="region of interest" description="Disordered" evidence="10">
    <location>
        <begin position="207"/>
        <end position="229"/>
    </location>
</feature>
<evidence type="ECO:0000313" key="13">
    <source>
        <dbReference type="EMBL" id="CAI9779701.1"/>
    </source>
</evidence>
<dbReference type="Gene3D" id="1.25.40.20">
    <property type="entry name" value="Ankyrin repeat-containing domain"/>
    <property type="match status" value="1"/>
</dbReference>
<dbReference type="InterPro" id="IPR036770">
    <property type="entry name" value="Ankyrin_rpt-contain_sf"/>
</dbReference>
<dbReference type="PANTHER" id="PTHR31251">
    <property type="entry name" value="SQUAMOSA PROMOTER-BINDING-LIKE PROTEIN 4"/>
    <property type="match status" value="1"/>
</dbReference>
<dbReference type="GO" id="GO:0003677">
    <property type="term" value="F:DNA binding"/>
    <property type="evidence" value="ECO:0007669"/>
    <property type="project" value="UniProtKB-KW"/>
</dbReference>
<proteinExistence type="predicted"/>
<evidence type="ECO:0000256" key="5">
    <source>
        <dbReference type="ARBA" id="ARBA00023015"/>
    </source>
</evidence>
<dbReference type="Pfam" id="PF26102">
    <property type="entry name" value="Ig_SPL7"/>
    <property type="match status" value="1"/>
</dbReference>
<dbReference type="PANTHER" id="PTHR31251:SF86">
    <property type="entry name" value="SQUAMOSA PROMOTER-BINDING-LIKE PROTEIN 1"/>
    <property type="match status" value="1"/>
</dbReference>
<dbReference type="Pfam" id="PF03110">
    <property type="entry name" value="SBP"/>
    <property type="match status" value="1"/>
</dbReference>
<feature type="compositionally biased region" description="Basic residues" evidence="10">
    <location>
        <begin position="207"/>
        <end position="217"/>
    </location>
</feature>
<dbReference type="GO" id="GO:0008270">
    <property type="term" value="F:zinc ion binding"/>
    <property type="evidence" value="ECO:0007669"/>
    <property type="project" value="UniProtKB-KW"/>
</dbReference>
<dbReference type="EMBL" id="OU503052">
    <property type="protein sequence ID" value="CAI9779701.1"/>
    <property type="molecule type" value="Genomic_DNA"/>
</dbReference>
<evidence type="ECO:0000256" key="9">
    <source>
        <dbReference type="ARBA" id="ARBA00056472"/>
    </source>
</evidence>
<evidence type="ECO:0000256" key="7">
    <source>
        <dbReference type="ARBA" id="ARBA00023163"/>
    </source>
</evidence>
<keyword evidence="14" id="KW-1185">Reference proteome</keyword>
<evidence type="ECO:0000313" key="14">
    <source>
        <dbReference type="Proteomes" id="UP000834106"/>
    </source>
</evidence>
<evidence type="ECO:0000256" key="3">
    <source>
        <dbReference type="ARBA" id="ARBA00022771"/>
    </source>
</evidence>
<dbReference type="InterPro" id="IPR036893">
    <property type="entry name" value="SBP_sf"/>
</dbReference>
<evidence type="ECO:0000256" key="11">
    <source>
        <dbReference type="SAM" id="Phobius"/>
    </source>
</evidence>
<dbReference type="SUPFAM" id="SSF48403">
    <property type="entry name" value="Ankyrin repeat"/>
    <property type="match status" value="1"/>
</dbReference>